<evidence type="ECO:0000256" key="1">
    <source>
        <dbReference type="SAM" id="MobiDB-lite"/>
    </source>
</evidence>
<dbReference type="AlphaFoldDB" id="A0A2I2G4D5"/>
<reference evidence="2 3" key="1">
    <citation type="submission" date="2016-12" db="EMBL/GenBank/DDBJ databases">
        <title>The genomes of Aspergillus section Nigri reveals drivers in fungal speciation.</title>
        <authorList>
            <consortium name="DOE Joint Genome Institute"/>
            <person name="Vesth T.C."/>
            <person name="Nybo J."/>
            <person name="Theobald S."/>
            <person name="Brandl J."/>
            <person name="Frisvad J.C."/>
            <person name="Nielsen K.F."/>
            <person name="Lyhne E.K."/>
            <person name="Kogle M.E."/>
            <person name="Kuo A."/>
            <person name="Riley R."/>
            <person name="Clum A."/>
            <person name="Nolan M."/>
            <person name="Lipzen A."/>
            <person name="Salamov A."/>
            <person name="Henrissat B."/>
            <person name="Wiebenga A."/>
            <person name="De Vries R.P."/>
            <person name="Grigoriev I.V."/>
            <person name="Mortensen U.H."/>
            <person name="Andersen M.R."/>
            <person name="Baker S.E."/>
        </authorList>
    </citation>
    <scope>NUCLEOTIDE SEQUENCE [LARGE SCALE GENOMIC DNA]</scope>
    <source>
        <strain evidence="2 3">IBT 23096</strain>
    </source>
</reference>
<name>A0A2I2G4D5_9EURO</name>
<evidence type="ECO:0000313" key="2">
    <source>
        <dbReference type="EMBL" id="PLB47736.1"/>
    </source>
</evidence>
<dbReference type="Proteomes" id="UP000234275">
    <property type="component" value="Unassembled WGS sequence"/>
</dbReference>
<dbReference type="GeneID" id="36561044"/>
<organism evidence="2 3">
    <name type="scientific">Aspergillus steynii IBT 23096</name>
    <dbReference type="NCBI Taxonomy" id="1392250"/>
    <lineage>
        <taxon>Eukaryota</taxon>
        <taxon>Fungi</taxon>
        <taxon>Dikarya</taxon>
        <taxon>Ascomycota</taxon>
        <taxon>Pezizomycotina</taxon>
        <taxon>Eurotiomycetes</taxon>
        <taxon>Eurotiomycetidae</taxon>
        <taxon>Eurotiales</taxon>
        <taxon>Aspergillaceae</taxon>
        <taxon>Aspergillus</taxon>
        <taxon>Aspergillus subgen. Circumdati</taxon>
    </lineage>
</organism>
<protein>
    <submittedName>
        <fullName evidence="2">Uncharacterized protein</fullName>
    </submittedName>
</protein>
<comment type="caution">
    <text evidence="2">The sequence shown here is derived from an EMBL/GenBank/DDBJ whole genome shotgun (WGS) entry which is preliminary data.</text>
</comment>
<dbReference type="OrthoDB" id="4525638at2759"/>
<dbReference type="RefSeq" id="XP_024703038.1">
    <property type="nucleotide sequence ID" value="XM_024853346.1"/>
</dbReference>
<proteinExistence type="predicted"/>
<feature type="region of interest" description="Disordered" evidence="1">
    <location>
        <begin position="1"/>
        <end position="24"/>
    </location>
</feature>
<keyword evidence="3" id="KW-1185">Reference proteome</keyword>
<accession>A0A2I2G4D5</accession>
<dbReference type="EMBL" id="MSFO01000005">
    <property type="protein sequence ID" value="PLB47736.1"/>
    <property type="molecule type" value="Genomic_DNA"/>
</dbReference>
<sequence length="89" mass="9926">MPLTEPKDIGYTNPQRRSPSVDRAVTVYSEKDTREINGATVKCTPEHDGQKTWHTGGTNPDSPLHVTVVYLYNGYVVTTKHIDREGKAV</sequence>
<gene>
    <name evidence="2" type="ORF">P170DRAFT_476413</name>
</gene>
<dbReference type="VEuPathDB" id="FungiDB:P170DRAFT_476413"/>
<evidence type="ECO:0000313" key="3">
    <source>
        <dbReference type="Proteomes" id="UP000234275"/>
    </source>
</evidence>